<dbReference type="SUPFAM" id="SSF103007">
    <property type="entry name" value="Hypothetical protein TT1725"/>
    <property type="match status" value="1"/>
</dbReference>
<dbReference type="PANTHER" id="PTHR36441:SF1">
    <property type="entry name" value="DUF503 DOMAIN-CONTAINING PROTEIN"/>
    <property type="match status" value="1"/>
</dbReference>
<dbReference type="eggNOG" id="COG1550">
    <property type="taxonomic scope" value="Bacteria"/>
</dbReference>
<protein>
    <recommendedName>
        <fullName evidence="3">YlxP-like protein</fullName>
    </recommendedName>
</protein>
<dbReference type="EMBL" id="CT573213">
    <property type="protein sequence ID" value="CAJ64391.1"/>
    <property type="molecule type" value="Genomic_DNA"/>
</dbReference>
<dbReference type="Proteomes" id="UP000000657">
    <property type="component" value="Chromosome"/>
</dbReference>
<dbReference type="AlphaFoldDB" id="Q0RDS5"/>
<dbReference type="InterPro" id="IPR007546">
    <property type="entry name" value="DUF503"/>
</dbReference>
<dbReference type="RefSeq" id="WP_011606832.1">
    <property type="nucleotide sequence ID" value="NC_008278.1"/>
</dbReference>
<keyword evidence="2" id="KW-1185">Reference proteome</keyword>
<dbReference type="KEGG" id="fal:FRAAL5759"/>
<sequence>MWIGTLSLDLLLGDVHSLKEKRSVVRPIVAELRRRFTLSVAETGHLDLHRRAEIGMAVVAADRAHCIEVLRACEQLVAGHPEVEILAARERCLSEDDADGQPQLAADTLD</sequence>
<dbReference type="Pfam" id="PF04456">
    <property type="entry name" value="DUF503"/>
    <property type="match status" value="1"/>
</dbReference>
<dbReference type="PANTHER" id="PTHR36441">
    <property type="entry name" value="HYPOTHETICAL CYTOSOLIC PROTEIN"/>
    <property type="match status" value="1"/>
</dbReference>
<evidence type="ECO:0008006" key="3">
    <source>
        <dbReference type="Google" id="ProtNLM"/>
    </source>
</evidence>
<dbReference type="STRING" id="326424.FRAAL5759"/>
<accession>Q0RDS5</accession>
<dbReference type="HOGENOM" id="CLU_149981_1_0_11"/>
<reference evidence="1 2" key="1">
    <citation type="journal article" date="2007" name="Genome Res.">
        <title>Genome characteristics of facultatively symbiotic Frankia sp. strains reflect host range and host plant biogeography.</title>
        <authorList>
            <person name="Normand P."/>
            <person name="Lapierre P."/>
            <person name="Tisa L.S."/>
            <person name="Gogarten J.P."/>
            <person name="Alloisio N."/>
            <person name="Bagnarol E."/>
            <person name="Bassi C.A."/>
            <person name="Berry A.M."/>
            <person name="Bickhart D.M."/>
            <person name="Choisne N."/>
            <person name="Couloux A."/>
            <person name="Cournoyer B."/>
            <person name="Cruveiller S."/>
            <person name="Daubin V."/>
            <person name="Demange N."/>
            <person name="Francino M.P."/>
            <person name="Goltsman E."/>
            <person name="Huang Y."/>
            <person name="Kopp O.R."/>
            <person name="Labarre L."/>
            <person name="Lapidus A."/>
            <person name="Lavire C."/>
            <person name="Marechal J."/>
            <person name="Martinez M."/>
            <person name="Mastronunzio J.E."/>
            <person name="Mullin B.C."/>
            <person name="Niemann J."/>
            <person name="Pujic P."/>
            <person name="Rawnsley T."/>
            <person name="Rouy Z."/>
            <person name="Schenowitz C."/>
            <person name="Sellstedt A."/>
            <person name="Tavares F."/>
            <person name="Tomkins J.P."/>
            <person name="Vallenet D."/>
            <person name="Valverde C."/>
            <person name="Wall L.G."/>
            <person name="Wang Y."/>
            <person name="Medigue C."/>
            <person name="Benson D.R."/>
        </authorList>
    </citation>
    <scope>NUCLEOTIDE SEQUENCE [LARGE SCALE GENOMIC DNA]</scope>
    <source>
        <strain evidence="2">DSM 45986 / CECT 9034 / ACN14a</strain>
    </source>
</reference>
<dbReference type="OrthoDB" id="9809023at2"/>
<evidence type="ECO:0000313" key="1">
    <source>
        <dbReference type="EMBL" id="CAJ64391.1"/>
    </source>
</evidence>
<gene>
    <name evidence="1" type="ordered locus">FRAAL5759</name>
</gene>
<proteinExistence type="predicted"/>
<dbReference type="InterPro" id="IPR036746">
    <property type="entry name" value="TT1725-like_sf"/>
</dbReference>
<organism evidence="1 2">
    <name type="scientific">Frankia alni (strain DSM 45986 / CECT 9034 / ACN14a)</name>
    <dbReference type="NCBI Taxonomy" id="326424"/>
    <lineage>
        <taxon>Bacteria</taxon>
        <taxon>Bacillati</taxon>
        <taxon>Actinomycetota</taxon>
        <taxon>Actinomycetes</taxon>
        <taxon>Frankiales</taxon>
        <taxon>Frankiaceae</taxon>
        <taxon>Frankia</taxon>
    </lineage>
</organism>
<name>Q0RDS5_FRAAA</name>
<dbReference type="Gene3D" id="3.30.70.1120">
    <property type="entry name" value="TT1725-like"/>
    <property type="match status" value="1"/>
</dbReference>
<evidence type="ECO:0000313" key="2">
    <source>
        <dbReference type="Proteomes" id="UP000000657"/>
    </source>
</evidence>